<evidence type="ECO:0000256" key="11">
    <source>
        <dbReference type="ARBA" id="ARBA00023237"/>
    </source>
</evidence>
<dbReference type="InterPro" id="IPR004565">
    <property type="entry name" value="OM_lipoprot_LolB"/>
</dbReference>
<dbReference type="EMBL" id="CP043424">
    <property type="protein sequence ID" value="QIW11203.1"/>
    <property type="molecule type" value="Genomic_DNA"/>
</dbReference>
<evidence type="ECO:0000256" key="1">
    <source>
        <dbReference type="ARBA" id="ARBA00004459"/>
    </source>
</evidence>
<evidence type="ECO:0000313" key="15">
    <source>
        <dbReference type="Proteomes" id="UP000251120"/>
    </source>
</evidence>
<dbReference type="CDD" id="cd16326">
    <property type="entry name" value="LolB"/>
    <property type="match status" value="1"/>
</dbReference>
<dbReference type="Proteomes" id="UP000251120">
    <property type="component" value="Chromosome"/>
</dbReference>
<dbReference type="KEGG" id="fad:CDH04_00455"/>
<keyword evidence="11" id="KW-0998">Cell outer membrane</keyword>
<evidence type="ECO:0000256" key="4">
    <source>
        <dbReference type="ARBA" id="ARBA00016202"/>
    </source>
</evidence>
<keyword evidence="7" id="KW-0653">Protein transport</keyword>
<evidence type="ECO:0000313" key="14">
    <source>
        <dbReference type="EMBL" id="QIW11203.1"/>
    </source>
</evidence>
<keyword evidence="16" id="KW-1185">Reference proteome</keyword>
<sequence length="217" mass="24563">MLKIMSKIRINIKRVASYVILVTILIFLNGCQTLSSSSTTEIRKSKRFDIATLEVELRKLDKWTASGVIGIRYNGKADSASYVYSQDGNDFSIKLYGPLGIGSIEIKGNSDKVLFIDNKGEETQADDVKSLMVQQLGWYVPVEGLRSWIKAIPVSDKDTNRQIDDNNLTQILLERGWEIDYSGYKLFDGEYPLPTKIKVTRDGLYLKIIVKSWIIAK</sequence>
<organism evidence="13 15">
    <name type="scientific">Francisella adeliensis</name>
    <dbReference type="NCBI Taxonomy" id="2007306"/>
    <lineage>
        <taxon>Bacteria</taxon>
        <taxon>Pseudomonadati</taxon>
        <taxon>Pseudomonadota</taxon>
        <taxon>Gammaproteobacteria</taxon>
        <taxon>Thiotrichales</taxon>
        <taxon>Francisellaceae</taxon>
        <taxon>Francisella</taxon>
    </lineage>
</organism>
<evidence type="ECO:0000256" key="9">
    <source>
        <dbReference type="ARBA" id="ARBA00023139"/>
    </source>
</evidence>
<dbReference type="EMBL" id="CP021781">
    <property type="protein sequence ID" value="AXA32977.1"/>
    <property type="molecule type" value="Genomic_DNA"/>
</dbReference>
<dbReference type="InterPro" id="IPR029046">
    <property type="entry name" value="LolA/LolB/LppX"/>
</dbReference>
<dbReference type="OrthoDB" id="9797618at2"/>
<name>A0A2Z4XVX1_9GAMM</name>
<evidence type="ECO:0000256" key="6">
    <source>
        <dbReference type="ARBA" id="ARBA00022729"/>
    </source>
</evidence>
<keyword evidence="6" id="KW-0732">Signal</keyword>
<evidence type="ECO:0000256" key="12">
    <source>
        <dbReference type="ARBA" id="ARBA00023288"/>
    </source>
</evidence>
<comment type="subunit">
    <text evidence="3">Monomer.</text>
</comment>
<keyword evidence="8" id="KW-0472">Membrane</keyword>
<protein>
    <recommendedName>
        <fullName evidence="4">Outer-membrane lipoprotein LolB</fullName>
    </recommendedName>
</protein>
<reference evidence="14 16" key="2">
    <citation type="submission" date="2019-08" db="EMBL/GenBank/DDBJ databases">
        <title>Complete genome sequences of Francisella adeliensis (FSC1325 and FSC1326).</title>
        <authorList>
            <person name="Ohrman C."/>
            <person name="Uneklint I."/>
            <person name="Vallesi A."/>
            <person name="Karlsson L."/>
            <person name="Sjodin A."/>
        </authorList>
    </citation>
    <scope>NUCLEOTIDE SEQUENCE [LARGE SCALE GENOMIC DNA]</scope>
    <source>
        <strain evidence="14 16">FSC1325</strain>
    </source>
</reference>
<evidence type="ECO:0000313" key="13">
    <source>
        <dbReference type="EMBL" id="AXA32977.1"/>
    </source>
</evidence>
<evidence type="ECO:0000256" key="5">
    <source>
        <dbReference type="ARBA" id="ARBA00022448"/>
    </source>
</evidence>
<dbReference type="NCBIfam" id="TIGR00548">
    <property type="entry name" value="lolB"/>
    <property type="match status" value="1"/>
</dbReference>
<keyword evidence="9" id="KW-0564">Palmitate</keyword>
<evidence type="ECO:0000313" key="16">
    <source>
        <dbReference type="Proteomes" id="UP000681131"/>
    </source>
</evidence>
<comment type="subcellular location">
    <subcellularLocation>
        <location evidence="1">Cell outer membrane</location>
        <topology evidence="1">Lipid-anchor</topology>
    </subcellularLocation>
</comment>
<dbReference type="SUPFAM" id="SSF89392">
    <property type="entry name" value="Prokaryotic lipoproteins and lipoprotein localization factors"/>
    <property type="match status" value="1"/>
</dbReference>
<accession>A0A2Z4XVX1</accession>
<evidence type="ECO:0000256" key="3">
    <source>
        <dbReference type="ARBA" id="ARBA00011245"/>
    </source>
</evidence>
<evidence type="ECO:0000256" key="10">
    <source>
        <dbReference type="ARBA" id="ARBA00023186"/>
    </source>
</evidence>
<evidence type="ECO:0000256" key="7">
    <source>
        <dbReference type="ARBA" id="ARBA00022927"/>
    </source>
</evidence>
<proteinExistence type="inferred from homology"/>
<keyword evidence="5" id="KW-0813">Transport</keyword>
<dbReference type="RefSeq" id="WP_112869154.1">
    <property type="nucleotide sequence ID" value="NZ_CP043424.1"/>
</dbReference>
<keyword evidence="10" id="KW-0143">Chaperone</keyword>
<evidence type="ECO:0000256" key="2">
    <source>
        <dbReference type="ARBA" id="ARBA00009696"/>
    </source>
</evidence>
<evidence type="ECO:0000256" key="8">
    <source>
        <dbReference type="ARBA" id="ARBA00023136"/>
    </source>
</evidence>
<gene>
    <name evidence="13" type="primary">lolB</name>
    <name evidence="13" type="ORF">CDH04_00455</name>
    <name evidence="14" type="ORF">FZC43_00455</name>
</gene>
<dbReference type="Gene3D" id="2.50.20.10">
    <property type="entry name" value="Lipoprotein localisation LolA/LolB/LppX"/>
    <property type="match status" value="1"/>
</dbReference>
<dbReference type="GO" id="GO:0015031">
    <property type="term" value="P:protein transport"/>
    <property type="evidence" value="ECO:0007669"/>
    <property type="project" value="UniProtKB-KW"/>
</dbReference>
<comment type="similarity">
    <text evidence="2">Belongs to the LolB family.</text>
</comment>
<dbReference type="AlphaFoldDB" id="A0A2Z4XVX1"/>
<dbReference type="GO" id="GO:0009279">
    <property type="term" value="C:cell outer membrane"/>
    <property type="evidence" value="ECO:0007669"/>
    <property type="project" value="UniProtKB-SubCell"/>
</dbReference>
<dbReference type="Proteomes" id="UP000681131">
    <property type="component" value="Chromosome"/>
</dbReference>
<reference evidence="13 15" key="1">
    <citation type="submission" date="2017-06" db="EMBL/GenBank/DDBJ databases">
        <title>Complete genome of Francisella adeliensis.</title>
        <authorList>
            <person name="Vallesi A."/>
            <person name="Sjodin A."/>
        </authorList>
    </citation>
    <scope>NUCLEOTIDE SEQUENCE [LARGE SCALE GENOMIC DNA]</scope>
    <source>
        <strain evidence="13 15">FDC440</strain>
    </source>
</reference>
<dbReference type="Pfam" id="PF03550">
    <property type="entry name" value="LolB"/>
    <property type="match status" value="1"/>
</dbReference>
<keyword evidence="12 13" id="KW-0449">Lipoprotein</keyword>